<sequence>MPTPAPVPRHRPSSLSPTPRSRRSPRPTRRPPCRPRRTLAPSPRFLGGHSSSRPCSSGRRCGS</sequence>
<dbReference type="AlphaFoldDB" id="A0A0A9BS87"/>
<proteinExistence type="predicted"/>
<name>A0A0A9BS87_ARUDO</name>
<evidence type="ECO:0000313" key="2">
    <source>
        <dbReference type="EMBL" id="JAD65048.1"/>
    </source>
</evidence>
<dbReference type="EMBL" id="GBRH01232847">
    <property type="protein sequence ID" value="JAD65048.1"/>
    <property type="molecule type" value="Transcribed_RNA"/>
</dbReference>
<organism evidence="2">
    <name type="scientific">Arundo donax</name>
    <name type="common">Giant reed</name>
    <name type="synonym">Donax arundinaceus</name>
    <dbReference type="NCBI Taxonomy" id="35708"/>
    <lineage>
        <taxon>Eukaryota</taxon>
        <taxon>Viridiplantae</taxon>
        <taxon>Streptophyta</taxon>
        <taxon>Embryophyta</taxon>
        <taxon>Tracheophyta</taxon>
        <taxon>Spermatophyta</taxon>
        <taxon>Magnoliopsida</taxon>
        <taxon>Liliopsida</taxon>
        <taxon>Poales</taxon>
        <taxon>Poaceae</taxon>
        <taxon>PACMAD clade</taxon>
        <taxon>Arundinoideae</taxon>
        <taxon>Arundineae</taxon>
        <taxon>Arundo</taxon>
    </lineage>
</organism>
<reference evidence="2" key="1">
    <citation type="submission" date="2014-09" db="EMBL/GenBank/DDBJ databases">
        <authorList>
            <person name="Magalhaes I.L.F."/>
            <person name="Oliveira U."/>
            <person name="Santos F.R."/>
            <person name="Vidigal T.H.D.A."/>
            <person name="Brescovit A.D."/>
            <person name="Santos A.J."/>
        </authorList>
    </citation>
    <scope>NUCLEOTIDE SEQUENCE</scope>
    <source>
        <tissue evidence="2">Shoot tissue taken approximately 20 cm above the soil surface</tissue>
    </source>
</reference>
<reference evidence="2" key="2">
    <citation type="journal article" date="2015" name="Data Brief">
        <title>Shoot transcriptome of the giant reed, Arundo donax.</title>
        <authorList>
            <person name="Barrero R.A."/>
            <person name="Guerrero F.D."/>
            <person name="Moolhuijzen P."/>
            <person name="Goolsby J.A."/>
            <person name="Tidwell J."/>
            <person name="Bellgard S.E."/>
            <person name="Bellgard M.I."/>
        </authorList>
    </citation>
    <scope>NUCLEOTIDE SEQUENCE</scope>
    <source>
        <tissue evidence="2">Shoot tissue taken approximately 20 cm above the soil surface</tissue>
    </source>
</reference>
<protein>
    <submittedName>
        <fullName evidence="2">Uncharacterized protein</fullName>
    </submittedName>
</protein>
<feature type="region of interest" description="Disordered" evidence="1">
    <location>
        <begin position="1"/>
        <end position="63"/>
    </location>
</feature>
<feature type="compositionally biased region" description="Low complexity" evidence="1">
    <location>
        <begin position="47"/>
        <end position="63"/>
    </location>
</feature>
<accession>A0A0A9BS87</accession>
<feature type="compositionally biased region" description="Basic residues" evidence="1">
    <location>
        <begin position="20"/>
        <end position="37"/>
    </location>
</feature>
<evidence type="ECO:0000256" key="1">
    <source>
        <dbReference type="SAM" id="MobiDB-lite"/>
    </source>
</evidence>